<feature type="binding site" evidence="8">
    <location>
        <position position="238"/>
    </location>
    <ligand>
        <name>NADP(+)</name>
        <dbReference type="ChEBI" id="CHEBI:58349"/>
    </ligand>
</feature>
<comment type="subunit">
    <text evidence="8">Homodimer.</text>
</comment>
<dbReference type="HAMAP" id="MF_00222">
    <property type="entry name" value="Shikimate_DH_AroE"/>
    <property type="match status" value="1"/>
</dbReference>
<feature type="binding site" evidence="8">
    <location>
        <position position="94"/>
    </location>
    <ligand>
        <name>NADP(+)</name>
        <dbReference type="ChEBI" id="CHEBI:58349"/>
    </ligand>
</feature>
<dbReference type="STRING" id="321763.SAMN04488692_104136"/>
<feature type="active site" description="Proton acceptor" evidence="8">
    <location>
        <position position="82"/>
    </location>
</feature>
<dbReference type="SUPFAM" id="SSF51735">
    <property type="entry name" value="NAD(P)-binding Rossmann-fold domains"/>
    <property type="match status" value="1"/>
</dbReference>
<dbReference type="NCBIfam" id="TIGR00507">
    <property type="entry name" value="aroE"/>
    <property type="match status" value="1"/>
</dbReference>
<proteinExistence type="inferred from homology"/>
<dbReference type="InterPro" id="IPR006151">
    <property type="entry name" value="Shikm_DH/Glu-tRNA_Rdtase"/>
</dbReference>
<name>A0A1G9JZY2_9FIRM</name>
<evidence type="ECO:0000256" key="3">
    <source>
        <dbReference type="ARBA" id="ARBA00022605"/>
    </source>
</evidence>
<comment type="function">
    <text evidence="8">Involved in the biosynthesis of the chorismate, which leads to the biosynthesis of aromatic amino acids. Catalyzes the reversible NADPH linked reduction of 3-dehydroshikimate (DHSA) to yield shikimate (SA).</text>
</comment>
<accession>A0A1G9JZY2</accession>
<dbReference type="Gene3D" id="3.40.50.10860">
    <property type="entry name" value="Leucine Dehydrogenase, chain A, domain 1"/>
    <property type="match status" value="1"/>
</dbReference>
<evidence type="ECO:0000313" key="12">
    <source>
        <dbReference type="Proteomes" id="UP000199476"/>
    </source>
</evidence>
<keyword evidence="5 8" id="KW-0560">Oxidoreductase</keyword>
<evidence type="ECO:0000256" key="4">
    <source>
        <dbReference type="ARBA" id="ARBA00022857"/>
    </source>
</evidence>
<feature type="domain" description="Shikimate dehydrogenase substrate binding N-terminal" evidence="10">
    <location>
        <begin position="23"/>
        <end position="105"/>
    </location>
</feature>
<dbReference type="Pfam" id="PF01488">
    <property type="entry name" value="Shikimate_DH"/>
    <property type="match status" value="1"/>
</dbReference>
<dbReference type="EMBL" id="FNGO01000004">
    <property type="protein sequence ID" value="SDL43089.1"/>
    <property type="molecule type" value="Genomic_DNA"/>
</dbReference>
<evidence type="ECO:0000256" key="7">
    <source>
        <dbReference type="ARBA" id="ARBA00049442"/>
    </source>
</evidence>
<feature type="binding site" evidence="8">
    <location>
        <begin position="169"/>
        <end position="174"/>
    </location>
    <ligand>
        <name>NADP(+)</name>
        <dbReference type="ChEBI" id="CHEBI:58349"/>
    </ligand>
</feature>
<dbReference type="EC" id="1.1.1.25" evidence="2 8"/>
<dbReference type="GO" id="GO:0009423">
    <property type="term" value="P:chorismate biosynthetic process"/>
    <property type="evidence" value="ECO:0007669"/>
    <property type="project" value="UniProtKB-UniRule"/>
</dbReference>
<evidence type="ECO:0000313" key="11">
    <source>
        <dbReference type="EMBL" id="SDL43089.1"/>
    </source>
</evidence>
<keyword evidence="6 8" id="KW-0057">Aromatic amino acid biosynthesis</keyword>
<dbReference type="InterPro" id="IPR022893">
    <property type="entry name" value="Shikimate_DH_fam"/>
</dbReference>
<dbReference type="Proteomes" id="UP000199476">
    <property type="component" value="Unassembled WGS sequence"/>
</dbReference>
<dbReference type="GO" id="GO:0009073">
    <property type="term" value="P:aromatic amino acid family biosynthetic process"/>
    <property type="evidence" value="ECO:0007669"/>
    <property type="project" value="UniProtKB-KW"/>
</dbReference>
<dbReference type="CDD" id="cd01065">
    <property type="entry name" value="NAD_bind_Shikimate_DH"/>
    <property type="match status" value="1"/>
</dbReference>
<organism evidence="11 12">
    <name type="scientific">Halarsenatibacter silvermanii</name>
    <dbReference type="NCBI Taxonomy" id="321763"/>
    <lineage>
        <taxon>Bacteria</taxon>
        <taxon>Bacillati</taxon>
        <taxon>Bacillota</taxon>
        <taxon>Clostridia</taxon>
        <taxon>Halanaerobiales</taxon>
        <taxon>Halarsenatibacteraceae</taxon>
        <taxon>Halarsenatibacter</taxon>
    </lineage>
</organism>
<dbReference type="InterPro" id="IPR013708">
    <property type="entry name" value="Shikimate_DH-bd_N"/>
</dbReference>
<evidence type="ECO:0000256" key="1">
    <source>
        <dbReference type="ARBA" id="ARBA00004871"/>
    </source>
</evidence>
<dbReference type="InterPro" id="IPR011342">
    <property type="entry name" value="Shikimate_DH"/>
</dbReference>
<feature type="binding site" evidence="8">
    <location>
        <position position="78"/>
    </location>
    <ligand>
        <name>shikimate</name>
        <dbReference type="ChEBI" id="CHEBI:36208"/>
    </ligand>
</feature>
<feature type="binding site" evidence="8">
    <location>
        <position position="268"/>
    </location>
    <ligand>
        <name>shikimate</name>
        <dbReference type="ChEBI" id="CHEBI:36208"/>
    </ligand>
</feature>
<dbReference type="InterPro" id="IPR046346">
    <property type="entry name" value="Aminoacid_DH-like_N_sf"/>
</dbReference>
<keyword evidence="3 8" id="KW-0028">Amino-acid biosynthesis</keyword>
<dbReference type="InterPro" id="IPR036291">
    <property type="entry name" value="NAD(P)-bd_dom_sf"/>
</dbReference>
<evidence type="ECO:0000259" key="10">
    <source>
        <dbReference type="Pfam" id="PF08501"/>
    </source>
</evidence>
<dbReference type="PANTHER" id="PTHR21089:SF1">
    <property type="entry name" value="BIFUNCTIONAL 3-DEHYDROQUINATE DEHYDRATASE_SHIKIMATE DEHYDROGENASE, CHLOROPLASTIC"/>
    <property type="match status" value="1"/>
</dbReference>
<feature type="binding site" evidence="8">
    <location>
        <position position="103"/>
    </location>
    <ligand>
        <name>shikimate</name>
        <dbReference type="ChEBI" id="CHEBI:36208"/>
    </ligand>
</feature>
<comment type="catalytic activity">
    <reaction evidence="7 8">
        <text>shikimate + NADP(+) = 3-dehydroshikimate + NADPH + H(+)</text>
        <dbReference type="Rhea" id="RHEA:17737"/>
        <dbReference type="ChEBI" id="CHEBI:15378"/>
        <dbReference type="ChEBI" id="CHEBI:16630"/>
        <dbReference type="ChEBI" id="CHEBI:36208"/>
        <dbReference type="ChEBI" id="CHEBI:57783"/>
        <dbReference type="ChEBI" id="CHEBI:58349"/>
        <dbReference type="EC" id="1.1.1.25"/>
    </reaction>
</comment>
<dbReference type="GO" id="GO:0008652">
    <property type="term" value="P:amino acid biosynthetic process"/>
    <property type="evidence" value="ECO:0007669"/>
    <property type="project" value="UniProtKB-KW"/>
</dbReference>
<evidence type="ECO:0000259" key="9">
    <source>
        <dbReference type="Pfam" id="PF01488"/>
    </source>
</evidence>
<feature type="binding site" evidence="8">
    <location>
        <position position="118"/>
    </location>
    <ligand>
        <name>shikimate</name>
        <dbReference type="ChEBI" id="CHEBI:36208"/>
    </ligand>
</feature>
<keyword evidence="12" id="KW-1185">Reference proteome</keyword>
<evidence type="ECO:0000256" key="8">
    <source>
        <dbReference type="HAMAP-Rule" id="MF_00222"/>
    </source>
</evidence>
<reference evidence="11 12" key="1">
    <citation type="submission" date="2016-10" db="EMBL/GenBank/DDBJ databases">
        <authorList>
            <person name="de Groot N.N."/>
        </authorList>
    </citation>
    <scope>NUCLEOTIDE SEQUENCE [LARGE SCALE GENOMIC DNA]</scope>
    <source>
        <strain evidence="11 12">SLAS-1</strain>
    </source>
</reference>
<feature type="domain" description="Quinate/shikimate 5-dehydrogenase/glutamyl-tRNA reductase" evidence="9">
    <location>
        <begin position="135"/>
        <end position="214"/>
    </location>
</feature>
<evidence type="ECO:0000256" key="6">
    <source>
        <dbReference type="ARBA" id="ARBA00023141"/>
    </source>
</evidence>
<dbReference type="UniPathway" id="UPA00053">
    <property type="reaction ID" value="UER00087"/>
</dbReference>
<dbReference type="GO" id="GO:0004764">
    <property type="term" value="F:shikimate 3-dehydrogenase (NADP+) activity"/>
    <property type="evidence" value="ECO:0007669"/>
    <property type="project" value="UniProtKB-UniRule"/>
</dbReference>
<evidence type="ECO:0000256" key="5">
    <source>
        <dbReference type="ARBA" id="ARBA00023002"/>
    </source>
</evidence>
<dbReference type="Gene3D" id="3.40.50.720">
    <property type="entry name" value="NAD(P)-binding Rossmann-like Domain"/>
    <property type="match status" value="1"/>
</dbReference>
<evidence type="ECO:0000256" key="2">
    <source>
        <dbReference type="ARBA" id="ARBA00012962"/>
    </source>
</evidence>
<feature type="binding site" evidence="8">
    <location>
        <position position="240"/>
    </location>
    <ligand>
        <name>shikimate</name>
        <dbReference type="ChEBI" id="CHEBI:36208"/>
    </ligand>
</feature>
<feature type="binding site" evidence="8">
    <location>
        <position position="261"/>
    </location>
    <ligand>
        <name>NADP(+)</name>
        <dbReference type="ChEBI" id="CHEBI:58349"/>
    </ligand>
</feature>
<comment type="similarity">
    <text evidence="8">Belongs to the shikimate dehydrogenase family.</text>
</comment>
<dbReference type="AlphaFoldDB" id="A0A1G9JZY2"/>
<feature type="binding site" evidence="8">
    <location>
        <begin position="143"/>
        <end position="147"/>
    </location>
    <ligand>
        <name>NADP(+)</name>
        <dbReference type="ChEBI" id="CHEBI:58349"/>
    </ligand>
</feature>
<dbReference type="GO" id="GO:0019632">
    <property type="term" value="P:shikimate metabolic process"/>
    <property type="evidence" value="ECO:0007669"/>
    <property type="project" value="InterPro"/>
</dbReference>
<dbReference type="SUPFAM" id="SSF53223">
    <property type="entry name" value="Aminoacid dehydrogenase-like, N-terminal domain"/>
    <property type="match status" value="1"/>
</dbReference>
<comment type="pathway">
    <text evidence="1 8">Metabolic intermediate biosynthesis; chorismate biosynthesis; chorismate from D-erythrose 4-phosphate and phosphoenolpyruvate: step 4/7.</text>
</comment>
<dbReference type="PANTHER" id="PTHR21089">
    <property type="entry name" value="SHIKIMATE DEHYDROGENASE"/>
    <property type="match status" value="1"/>
</dbReference>
<dbReference type="GO" id="GO:0050661">
    <property type="term" value="F:NADP binding"/>
    <property type="evidence" value="ECO:0007669"/>
    <property type="project" value="InterPro"/>
</dbReference>
<gene>
    <name evidence="8" type="primary">aroE</name>
    <name evidence="11" type="ORF">SAMN04488692_104136</name>
</gene>
<keyword evidence="4 8" id="KW-0521">NADP</keyword>
<protein>
    <recommendedName>
        <fullName evidence="2 8">Shikimate dehydrogenase (NADP(+))</fullName>
        <shortName evidence="8">SDH</shortName>
        <ecNumber evidence="2 8">1.1.1.25</ecNumber>
    </recommendedName>
</protein>
<feature type="binding site" evidence="8">
    <location>
        <begin position="31"/>
        <end position="33"/>
    </location>
    <ligand>
        <name>shikimate</name>
        <dbReference type="ChEBI" id="CHEBI:36208"/>
    </ligand>
</feature>
<sequence length="295" mass="33086">MSNNPESGCQQQRLYRPEYLTGLFGTDTEVSLSPAMHNKVYEKINLPAVYKDFSLEPPQLSRAFEAIKTLSFRGINLTYPFKIDILPMLDQIDESAEKIGAVNTVKIEDDFAAGYNTDFLAIKKLLIEWFSREKKDLSVLLVGAGGAARSVAMALNTSFFESINITIANRTLSRAETLVEDIIDSKRINSAIIPLKRDDVLDLLSEIELVIDATPLGWQDEMFPGAKGITADHKIFDLSYSSPPSKLLKLAEKKGAARENGTRMLVYQAEAAHEIWFEPTEFDLDIIPEKRFITM</sequence>
<dbReference type="Pfam" id="PF08501">
    <property type="entry name" value="Shikimate_dh_N"/>
    <property type="match status" value="1"/>
</dbReference>